<evidence type="ECO:0000313" key="2">
    <source>
        <dbReference type="Proteomes" id="UP001552299"/>
    </source>
</evidence>
<dbReference type="EMBL" id="JANQDX010000005">
    <property type="protein sequence ID" value="KAL0924115.1"/>
    <property type="molecule type" value="Genomic_DNA"/>
</dbReference>
<gene>
    <name evidence="1" type="ORF">M5K25_004924</name>
</gene>
<dbReference type="AlphaFoldDB" id="A0ABD0VGK2"/>
<proteinExistence type="predicted"/>
<evidence type="ECO:0000313" key="1">
    <source>
        <dbReference type="EMBL" id="KAL0924115.1"/>
    </source>
</evidence>
<name>A0ABD0VGK2_DENTH</name>
<dbReference type="Proteomes" id="UP001552299">
    <property type="component" value="Unassembled WGS sequence"/>
</dbReference>
<comment type="caution">
    <text evidence="1">The sequence shown here is derived from an EMBL/GenBank/DDBJ whole genome shotgun (WGS) entry which is preliminary data.</text>
</comment>
<sequence length="61" mass="6939">MKRRFRARGPKDIGEEPNAALDFHRRIELMIRSDFPVDPLEAAIHSAIISEAEPACTLNQH</sequence>
<keyword evidence="2" id="KW-1185">Reference proteome</keyword>
<accession>A0ABD0VGK2</accession>
<reference evidence="1 2" key="1">
    <citation type="journal article" date="2024" name="Plant Biotechnol. J.">
        <title>Dendrobium thyrsiflorum genome and its molecular insights into genes involved in important horticultural traits.</title>
        <authorList>
            <person name="Chen B."/>
            <person name="Wang J.Y."/>
            <person name="Zheng P.J."/>
            <person name="Li K.L."/>
            <person name="Liang Y.M."/>
            <person name="Chen X.F."/>
            <person name="Zhang C."/>
            <person name="Zhao X."/>
            <person name="He X."/>
            <person name="Zhang G.Q."/>
            <person name="Liu Z.J."/>
            <person name="Xu Q."/>
        </authorList>
    </citation>
    <scope>NUCLEOTIDE SEQUENCE [LARGE SCALE GENOMIC DNA]</scope>
    <source>
        <strain evidence="1">GZMU011</strain>
    </source>
</reference>
<organism evidence="1 2">
    <name type="scientific">Dendrobium thyrsiflorum</name>
    <name type="common">Pinecone-like raceme dendrobium</name>
    <name type="synonym">Orchid</name>
    <dbReference type="NCBI Taxonomy" id="117978"/>
    <lineage>
        <taxon>Eukaryota</taxon>
        <taxon>Viridiplantae</taxon>
        <taxon>Streptophyta</taxon>
        <taxon>Embryophyta</taxon>
        <taxon>Tracheophyta</taxon>
        <taxon>Spermatophyta</taxon>
        <taxon>Magnoliopsida</taxon>
        <taxon>Liliopsida</taxon>
        <taxon>Asparagales</taxon>
        <taxon>Orchidaceae</taxon>
        <taxon>Epidendroideae</taxon>
        <taxon>Malaxideae</taxon>
        <taxon>Dendrobiinae</taxon>
        <taxon>Dendrobium</taxon>
    </lineage>
</organism>
<protein>
    <submittedName>
        <fullName evidence="1">Uncharacterized protein</fullName>
    </submittedName>
</protein>